<evidence type="ECO:0000313" key="6">
    <source>
        <dbReference type="EMBL" id="RLE11468.1"/>
    </source>
</evidence>
<proteinExistence type="predicted"/>
<name>A0A662D9D9_UNCAE</name>
<dbReference type="PROSITE" id="PS50903">
    <property type="entry name" value="RUBREDOXIN_LIKE"/>
    <property type="match status" value="1"/>
</dbReference>
<evidence type="ECO:0000256" key="1">
    <source>
        <dbReference type="ARBA" id="ARBA00022448"/>
    </source>
</evidence>
<evidence type="ECO:0000256" key="2">
    <source>
        <dbReference type="ARBA" id="ARBA00022723"/>
    </source>
</evidence>
<dbReference type="InterPro" id="IPR002563">
    <property type="entry name" value="Flavin_Rdtase-like_dom"/>
</dbReference>
<dbReference type="Pfam" id="PF00301">
    <property type="entry name" value="Rubredoxin"/>
    <property type="match status" value="1"/>
</dbReference>
<evidence type="ECO:0000256" key="4">
    <source>
        <dbReference type="ARBA" id="ARBA00023004"/>
    </source>
</evidence>
<dbReference type="GO" id="GO:0010181">
    <property type="term" value="F:FMN binding"/>
    <property type="evidence" value="ECO:0007669"/>
    <property type="project" value="InterPro"/>
</dbReference>
<dbReference type="Pfam" id="PF01613">
    <property type="entry name" value="Flavin_Reduct"/>
    <property type="match status" value="1"/>
</dbReference>
<dbReference type="GO" id="GO:0016646">
    <property type="term" value="F:oxidoreductase activity, acting on the CH-NH group of donors, NAD or NADP as acceptor"/>
    <property type="evidence" value="ECO:0007669"/>
    <property type="project" value="UniProtKB-ARBA"/>
</dbReference>
<keyword evidence="3" id="KW-0249">Electron transport</keyword>
<dbReference type="InterPro" id="IPR024934">
    <property type="entry name" value="Rubredoxin-like_dom"/>
</dbReference>
<dbReference type="InterPro" id="IPR018527">
    <property type="entry name" value="Rubredoxin_Fe_BS"/>
</dbReference>
<dbReference type="Proteomes" id="UP000280417">
    <property type="component" value="Unassembled WGS sequence"/>
</dbReference>
<keyword evidence="1" id="KW-0813">Transport</keyword>
<dbReference type="GO" id="GO:0005506">
    <property type="term" value="F:iron ion binding"/>
    <property type="evidence" value="ECO:0007669"/>
    <property type="project" value="InterPro"/>
</dbReference>
<dbReference type="SMART" id="SM00903">
    <property type="entry name" value="Flavin_Reduct"/>
    <property type="match status" value="1"/>
</dbReference>
<sequence length="226" mass="25487">MDKKVLYKISYGIYVISSKNKGKFNGQIANTLFQITSSPPTVAVSINKGNLTHEFIKESRLFGASILSNKTPLRFIGLFGFKSGRDVDKFANVDYKIGKRDVPIVTENSIGYIEVEVKKSLDVGTHTIFVGEVVEGEVLKEEEPLTYAYYHEIKRGVTPKAAPTYRGEEKEEKMKKYRCTVCGYIYDPQKGDPESDIKPGTPFEKLPDDWICPICGAGKDMFEEFR</sequence>
<dbReference type="Gene3D" id="2.30.110.10">
    <property type="entry name" value="Electron Transport, Fmn-binding Protein, Chain A"/>
    <property type="match status" value="1"/>
</dbReference>
<dbReference type="CDD" id="cd00730">
    <property type="entry name" value="rubredoxin"/>
    <property type="match status" value="1"/>
</dbReference>
<feature type="domain" description="Rubredoxin-like" evidence="5">
    <location>
        <begin position="174"/>
        <end position="225"/>
    </location>
</feature>
<reference evidence="6 7" key="1">
    <citation type="submission" date="2018-06" db="EMBL/GenBank/DDBJ databases">
        <title>Extensive metabolic versatility and redundancy in microbially diverse, dynamic hydrothermal sediments.</title>
        <authorList>
            <person name="Dombrowski N."/>
            <person name="Teske A."/>
            <person name="Baker B.J."/>
        </authorList>
    </citation>
    <scope>NUCLEOTIDE SEQUENCE [LARGE SCALE GENOMIC DNA]</scope>
    <source>
        <strain evidence="6">B3_G15</strain>
    </source>
</reference>
<dbReference type="NCBIfam" id="NF045768">
    <property type="entry name" value="RubredRD"/>
    <property type="match status" value="1"/>
</dbReference>
<dbReference type="Gene3D" id="2.20.28.10">
    <property type="match status" value="1"/>
</dbReference>
<dbReference type="GO" id="GO:0043448">
    <property type="term" value="P:alkane catabolic process"/>
    <property type="evidence" value="ECO:0007669"/>
    <property type="project" value="TreeGrafter"/>
</dbReference>
<keyword evidence="2" id="KW-0479">Metal-binding</keyword>
<dbReference type="InterPro" id="IPR012349">
    <property type="entry name" value="Split_barrel_FMN-bd"/>
</dbReference>
<dbReference type="InterPro" id="IPR024935">
    <property type="entry name" value="Rubredoxin_dom"/>
</dbReference>
<dbReference type="GO" id="GO:0009055">
    <property type="term" value="F:electron transfer activity"/>
    <property type="evidence" value="ECO:0007669"/>
    <property type="project" value="TreeGrafter"/>
</dbReference>
<dbReference type="InterPro" id="IPR050526">
    <property type="entry name" value="Rubredoxin_ET"/>
</dbReference>
<dbReference type="SUPFAM" id="SSF57802">
    <property type="entry name" value="Rubredoxin-like"/>
    <property type="match status" value="1"/>
</dbReference>
<dbReference type="PRINTS" id="PR00163">
    <property type="entry name" value="RUBREDOXIN"/>
</dbReference>
<dbReference type="EMBL" id="QMQA01000249">
    <property type="protein sequence ID" value="RLE11468.1"/>
    <property type="molecule type" value="Genomic_DNA"/>
</dbReference>
<dbReference type="SUPFAM" id="SSF50475">
    <property type="entry name" value="FMN-binding split barrel"/>
    <property type="match status" value="1"/>
</dbReference>
<evidence type="ECO:0000256" key="3">
    <source>
        <dbReference type="ARBA" id="ARBA00022982"/>
    </source>
</evidence>
<evidence type="ECO:0000313" key="7">
    <source>
        <dbReference type="Proteomes" id="UP000280417"/>
    </source>
</evidence>
<keyword evidence="4" id="KW-0408">Iron</keyword>
<accession>A0A662D9D9</accession>
<protein>
    <submittedName>
        <fullName evidence="6">High molecular weight rubredoxin</fullName>
    </submittedName>
</protein>
<dbReference type="PANTHER" id="PTHR47627:SF1">
    <property type="entry name" value="RUBREDOXIN-1-RELATED"/>
    <property type="match status" value="1"/>
</dbReference>
<comment type="caution">
    <text evidence="6">The sequence shown here is derived from an EMBL/GenBank/DDBJ whole genome shotgun (WGS) entry which is preliminary data.</text>
</comment>
<dbReference type="PANTHER" id="PTHR47627">
    <property type="entry name" value="RUBREDOXIN"/>
    <property type="match status" value="1"/>
</dbReference>
<evidence type="ECO:0000259" key="5">
    <source>
        <dbReference type="PROSITE" id="PS50903"/>
    </source>
</evidence>
<dbReference type="FunFam" id="2.20.28.10:FF:000001">
    <property type="entry name" value="Rubredoxin"/>
    <property type="match status" value="1"/>
</dbReference>
<dbReference type="AlphaFoldDB" id="A0A662D9D9"/>
<organism evidence="6 7">
    <name type="scientific">Aerophobetes bacterium</name>
    <dbReference type="NCBI Taxonomy" id="2030807"/>
    <lineage>
        <taxon>Bacteria</taxon>
        <taxon>Candidatus Aerophobota</taxon>
    </lineage>
</organism>
<dbReference type="PROSITE" id="PS00202">
    <property type="entry name" value="RUBREDOXIN"/>
    <property type="match status" value="1"/>
</dbReference>
<gene>
    <name evidence="6" type="ORF">DRJ04_08020</name>
</gene>